<gene>
    <name evidence="1" type="ORF">SAMN02982985_02753</name>
</gene>
<accession>A0A1I4N3U7</accession>
<protein>
    <recommendedName>
        <fullName evidence="3">Addiction module component</fullName>
    </recommendedName>
</protein>
<dbReference type="RefSeq" id="WP_174900523.1">
    <property type="nucleotide sequence ID" value="NZ_FOTW01000012.1"/>
</dbReference>
<organism evidence="1 2">
    <name type="scientific">Rugamonas rubra</name>
    <dbReference type="NCBI Taxonomy" id="758825"/>
    <lineage>
        <taxon>Bacteria</taxon>
        <taxon>Pseudomonadati</taxon>
        <taxon>Pseudomonadota</taxon>
        <taxon>Betaproteobacteria</taxon>
        <taxon>Burkholderiales</taxon>
        <taxon>Oxalobacteraceae</taxon>
        <taxon>Telluria group</taxon>
        <taxon>Rugamonas</taxon>
    </lineage>
</organism>
<evidence type="ECO:0000313" key="2">
    <source>
        <dbReference type="Proteomes" id="UP000199470"/>
    </source>
</evidence>
<dbReference type="Proteomes" id="UP000199470">
    <property type="component" value="Unassembled WGS sequence"/>
</dbReference>
<reference evidence="1 2" key="1">
    <citation type="submission" date="2016-10" db="EMBL/GenBank/DDBJ databases">
        <authorList>
            <person name="de Groot N.N."/>
        </authorList>
    </citation>
    <scope>NUCLEOTIDE SEQUENCE [LARGE SCALE GENOMIC DNA]</scope>
    <source>
        <strain evidence="1 2">ATCC 43154</strain>
    </source>
</reference>
<sequence length="58" mass="6657">MPDSYDEWFRKKVQNAIDGLENGTNEVISEEEWNEIVAAKKAQRDALQRPLAGKRSHS</sequence>
<proteinExistence type="predicted"/>
<name>A0A1I4N3U7_9BURK</name>
<evidence type="ECO:0008006" key="3">
    <source>
        <dbReference type="Google" id="ProtNLM"/>
    </source>
</evidence>
<dbReference type="EMBL" id="FOTW01000012">
    <property type="protein sequence ID" value="SFM10212.1"/>
    <property type="molecule type" value="Genomic_DNA"/>
</dbReference>
<evidence type="ECO:0000313" key="1">
    <source>
        <dbReference type="EMBL" id="SFM10212.1"/>
    </source>
</evidence>
<keyword evidence="2" id="KW-1185">Reference proteome</keyword>
<dbReference type="Gene3D" id="6.20.450.20">
    <property type="match status" value="1"/>
</dbReference>
<dbReference type="STRING" id="758825.SAMN02982985_02753"/>
<dbReference type="AlphaFoldDB" id="A0A1I4N3U7"/>